<evidence type="ECO:0000313" key="2">
    <source>
        <dbReference type="EMBL" id="QUB85295.1"/>
    </source>
</evidence>
<dbReference type="AlphaFoldDB" id="A0A0K1NNK3"/>
<dbReference type="InterPro" id="IPR036390">
    <property type="entry name" value="WH_DNA-bd_sf"/>
</dbReference>
<dbReference type="Proteomes" id="UP000682005">
    <property type="component" value="Chromosome 2"/>
</dbReference>
<gene>
    <name evidence="1" type="ORF">ADJ77_12970</name>
    <name evidence="2" type="ORF">J5A51_03190</name>
</gene>
<dbReference type="EMBL" id="CP012075">
    <property type="protein sequence ID" value="AKU70615.1"/>
    <property type="molecule type" value="Genomic_DNA"/>
</dbReference>
<evidence type="ECO:0000313" key="4">
    <source>
        <dbReference type="Proteomes" id="UP000682005"/>
    </source>
</evidence>
<evidence type="ECO:0000313" key="1">
    <source>
        <dbReference type="EMBL" id="AKU70615.1"/>
    </source>
</evidence>
<dbReference type="SUPFAM" id="SSF46785">
    <property type="entry name" value="Winged helix' DNA-binding domain"/>
    <property type="match status" value="1"/>
</dbReference>
<keyword evidence="4" id="KW-1185">Reference proteome</keyword>
<organism evidence="1 3">
    <name type="scientific">Prevotella fusca JCM 17724</name>
    <dbReference type="NCBI Taxonomy" id="1236517"/>
    <lineage>
        <taxon>Bacteria</taxon>
        <taxon>Pseudomonadati</taxon>
        <taxon>Bacteroidota</taxon>
        <taxon>Bacteroidia</taxon>
        <taxon>Bacteroidales</taxon>
        <taxon>Prevotellaceae</taxon>
        <taxon>Prevotella</taxon>
    </lineage>
</organism>
<dbReference type="Proteomes" id="UP000060345">
    <property type="component" value="Chromosome 2"/>
</dbReference>
<name>A0A0K1NNK3_9BACT</name>
<dbReference type="Gene3D" id="1.10.10.10">
    <property type="entry name" value="Winged helix-like DNA-binding domain superfamily/Winged helix DNA-binding domain"/>
    <property type="match status" value="1"/>
</dbReference>
<reference evidence="1 3" key="1">
    <citation type="submission" date="2015-07" db="EMBL/GenBank/DDBJ databases">
        <authorList>
            <person name="Noorani M."/>
        </authorList>
    </citation>
    <scope>NUCLEOTIDE SEQUENCE [LARGE SCALE GENOMIC DNA]</scope>
    <source>
        <strain evidence="1 3">W1435</strain>
    </source>
</reference>
<dbReference type="STRING" id="1236517.ADJ77_12970"/>
<dbReference type="OrthoDB" id="1071466at2"/>
<sequence>MVIDPLFPTCPIRNILARICVPDTLCLIQLLGLKGSATYTELSQDMPDYPLSVSLRALKEDRIIIDETNEYRLSSIGKELYPLASTLILWCYKNFLPRQQK</sequence>
<dbReference type="RefSeq" id="WP_025078094.1">
    <property type="nucleotide sequence ID" value="NZ_BAKO01000008.1"/>
</dbReference>
<accession>A0A0K1NNK3</accession>
<proteinExistence type="predicted"/>
<dbReference type="InterPro" id="IPR036388">
    <property type="entry name" value="WH-like_DNA-bd_sf"/>
</dbReference>
<reference evidence="2 4" key="2">
    <citation type="submission" date="2021-03" db="EMBL/GenBank/DDBJ databases">
        <title>Human Oral Microbial Genomes.</title>
        <authorList>
            <person name="Johnston C.D."/>
            <person name="Chen T."/>
            <person name="Dewhirst F.E."/>
        </authorList>
    </citation>
    <scope>NUCLEOTIDE SEQUENCE [LARGE SCALE GENOMIC DNA]</scope>
    <source>
        <strain evidence="2 4">W1435</strain>
    </source>
</reference>
<protein>
    <submittedName>
        <fullName evidence="1">Transcriptional regulator</fullName>
    </submittedName>
</protein>
<evidence type="ECO:0000313" key="3">
    <source>
        <dbReference type="Proteomes" id="UP000060345"/>
    </source>
</evidence>
<dbReference type="KEGG" id="pfus:ADJ77_12970"/>
<dbReference type="EMBL" id="CP072369">
    <property type="protein sequence ID" value="QUB85295.1"/>
    <property type="molecule type" value="Genomic_DNA"/>
</dbReference>